<evidence type="ECO:0000313" key="17">
    <source>
        <dbReference type="Proteomes" id="UP001159329"/>
    </source>
</evidence>
<dbReference type="GO" id="GO:0009239">
    <property type="term" value="P:enterobactin biosynthetic process"/>
    <property type="evidence" value="ECO:0007669"/>
    <property type="project" value="UniProtKB-KW"/>
</dbReference>
<evidence type="ECO:0000256" key="9">
    <source>
        <dbReference type="ARBA" id="ARBA00031996"/>
    </source>
</evidence>
<reference evidence="16" key="1">
    <citation type="submission" date="2022-09" db="EMBL/GenBank/DDBJ databases">
        <title>Intensive care unit water sources are persistently colonized with multi-drug resistant bacteria and are the site of extensive horizontal gene transfer of antibiotic resistance genes.</title>
        <authorList>
            <person name="Diorio-Toth L."/>
        </authorList>
    </citation>
    <scope>NUCLEOTIDE SEQUENCE</scope>
    <source>
        <strain evidence="16">GD04005</strain>
    </source>
</reference>
<comment type="catalytic activity">
    <reaction evidence="10">
        <text>apo-[aryl-carrier protein] + CoA = holo-[aryl-carrier protein] + adenosine 3',5'-bisphosphate + H(+)</text>
        <dbReference type="Rhea" id="RHEA:48404"/>
        <dbReference type="Rhea" id="RHEA-COMP:15903"/>
        <dbReference type="Rhea" id="RHEA-COMP:17557"/>
        <dbReference type="ChEBI" id="CHEBI:15378"/>
        <dbReference type="ChEBI" id="CHEBI:29999"/>
        <dbReference type="ChEBI" id="CHEBI:57287"/>
        <dbReference type="ChEBI" id="CHEBI:58343"/>
        <dbReference type="ChEBI" id="CHEBI:64479"/>
    </reaction>
</comment>
<keyword evidence="13" id="KW-0479">Metal-binding</keyword>
<dbReference type="GO" id="GO:0000287">
    <property type="term" value="F:magnesium ion binding"/>
    <property type="evidence" value="ECO:0007669"/>
    <property type="project" value="InterPro"/>
</dbReference>
<evidence type="ECO:0000256" key="11">
    <source>
        <dbReference type="ARBA" id="ARBA00049191"/>
    </source>
</evidence>
<protein>
    <recommendedName>
        <fullName evidence="5">Enterobactin synthase component D</fullName>
    </recommendedName>
    <alternativeName>
        <fullName evidence="8">4'-phosphopantetheinyl transferase EntD</fullName>
    </alternativeName>
    <alternativeName>
        <fullName evidence="9">Enterochelin synthase D</fullName>
    </alternativeName>
</protein>
<feature type="binding site" evidence="12">
    <location>
        <begin position="112"/>
        <end position="113"/>
    </location>
    <ligand>
        <name>CoA</name>
        <dbReference type="ChEBI" id="CHEBI:57287"/>
    </ligand>
</feature>
<evidence type="ECO:0000256" key="3">
    <source>
        <dbReference type="ARBA" id="ARBA00008342"/>
    </source>
</evidence>
<dbReference type="Proteomes" id="UP001159329">
    <property type="component" value="Unassembled WGS sequence"/>
</dbReference>
<dbReference type="SUPFAM" id="SSF56214">
    <property type="entry name" value="4'-phosphopantetheinyl transferase"/>
    <property type="match status" value="1"/>
</dbReference>
<gene>
    <name evidence="16" type="ORF">N7644_01745</name>
</gene>
<comment type="subunit">
    <text evidence="4">EntB, EntD, EntE, and EntF form a multienzyme complex called enterobactin synthase.</text>
</comment>
<evidence type="ECO:0000313" key="16">
    <source>
        <dbReference type="EMBL" id="MDH0562397.1"/>
    </source>
</evidence>
<evidence type="ECO:0000259" key="14">
    <source>
        <dbReference type="Pfam" id="PF01648"/>
    </source>
</evidence>
<evidence type="ECO:0000256" key="5">
    <source>
        <dbReference type="ARBA" id="ARBA00019087"/>
    </source>
</evidence>
<feature type="binding site" evidence="13">
    <location>
        <position position="141"/>
    </location>
    <ligand>
        <name>Mg(2+)</name>
        <dbReference type="ChEBI" id="CHEBI:18420"/>
    </ligand>
</feature>
<evidence type="ECO:0000256" key="12">
    <source>
        <dbReference type="PIRSR" id="PIRSR603542-1"/>
    </source>
</evidence>
<comment type="cofactor">
    <cofactor evidence="13">
        <name>Mg(2+)</name>
        <dbReference type="ChEBI" id="CHEBI:18420"/>
    </cofactor>
</comment>
<dbReference type="Pfam" id="PF01648">
    <property type="entry name" value="ACPS"/>
    <property type="match status" value="1"/>
</dbReference>
<dbReference type="GO" id="GO:0009366">
    <property type="term" value="C:enterobactin synthetase complex"/>
    <property type="evidence" value="ECO:0007669"/>
    <property type="project" value="InterPro"/>
</dbReference>
<keyword evidence="6 16" id="KW-0808">Transferase</keyword>
<name>A0AA42I5B1_9GAMM</name>
<proteinExistence type="inferred from homology"/>
<comment type="similarity">
    <text evidence="3">Belongs to the P-Pant transferase superfamily. EntD family.</text>
</comment>
<dbReference type="GO" id="GO:0005886">
    <property type="term" value="C:plasma membrane"/>
    <property type="evidence" value="ECO:0007669"/>
    <property type="project" value="TreeGrafter"/>
</dbReference>
<feature type="binding site" evidence="13">
    <location>
        <position position="140"/>
    </location>
    <ligand>
        <name>Mg(2+)</name>
        <dbReference type="ChEBI" id="CHEBI:18420"/>
    </ligand>
</feature>
<feature type="domain" description="4'-phosphopantetheinyl transferase N-terminal" evidence="15">
    <location>
        <begin position="62"/>
        <end position="115"/>
    </location>
</feature>
<feature type="domain" description="4'-phosphopantetheinyl transferase" evidence="14">
    <location>
        <begin position="136"/>
        <end position="219"/>
    </location>
</feature>
<comment type="catalytic activity">
    <reaction evidence="11">
        <text>apo-[peptidyl-carrier protein] + CoA = holo-[peptidyl-carrier protein] + adenosine 3',5'-bisphosphate + H(+)</text>
        <dbReference type="Rhea" id="RHEA:46228"/>
        <dbReference type="Rhea" id="RHEA-COMP:11479"/>
        <dbReference type="Rhea" id="RHEA-COMP:11480"/>
        <dbReference type="ChEBI" id="CHEBI:15378"/>
        <dbReference type="ChEBI" id="CHEBI:29999"/>
        <dbReference type="ChEBI" id="CHEBI:57287"/>
        <dbReference type="ChEBI" id="CHEBI:58343"/>
        <dbReference type="ChEBI" id="CHEBI:64479"/>
    </reaction>
</comment>
<dbReference type="AlphaFoldDB" id="A0AA42I5B1"/>
<feature type="binding site" evidence="13">
    <location>
        <position position="139"/>
    </location>
    <ligand>
        <name>Mg(2+)</name>
        <dbReference type="ChEBI" id="CHEBI:18420"/>
    </ligand>
</feature>
<dbReference type="Pfam" id="PF17837">
    <property type="entry name" value="4PPT_N"/>
    <property type="match status" value="1"/>
</dbReference>
<keyword evidence="13" id="KW-0460">Magnesium</keyword>
<accession>A0AA42I5B1</accession>
<evidence type="ECO:0000256" key="1">
    <source>
        <dbReference type="ARBA" id="ARBA00003937"/>
    </source>
</evidence>
<dbReference type="InterPro" id="IPR008278">
    <property type="entry name" value="4-PPantetheinyl_Trfase_dom"/>
</dbReference>
<dbReference type="GO" id="GO:0008897">
    <property type="term" value="F:holo-[acyl-carrier-protein] synthase activity"/>
    <property type="evidence" value="ECO:0007669"/>
    <property type="project" value="InterPro"/>
</dbReference>
<dbReference type="PRINTS" id="PR01399">
    <property type="entry name" value="ENTSNTHTASED"/>
</dbReference>
<organism evidence="16 17">
    <name type="scientific">Acinetobacter courvalinii</name>
    <dbReference type="NCBI Taxonomy" id="280147"/>
    <lineage>
        <taxon>Bacteria</taxon>
        <taxon>Pseudomonadati</taxon>
        <taxon>Pseudomonadota</taxon>
        <taxon>Gammaproteobacteria</taxon>
        <taxon>Moraxellales</taxon>
        <taxon>Moraxellaceae</taxon>
        <taxon>Acinetobacter</taxon>
    </lineage>
</organism>
<dbReference type="RefSeq" id="WP_279694187.1">
    <property type="nucleotide sequence ID" value="NZ_JAOEEO010000001.1"/>
</dbReference>
<dbReference type="EMBL" id="JAOEEO010000001">
    <property type="protein sequence ID" value="MDH0562397.1"/>
    <property type="molecule type" value="Genomic_DNA"/>
</dbReference>
<evidence type="ECO:0000259" key="15">
    <source>
        <dbReference type="Pfam" id="PF17837"/>
    </source>
</evidence>
<dbReference type="PANTHER" id="PTHR38096">
    <property type="entry name" value="ENTEROBACTIN SYNTHASE COMPONENT D"/>
    <property type="match status" value="1"/>
</dbReference>
<evidence type="ECO:0000256" key="7">
    <source>
        <dbReference type="ARBA" id="ARBA00023191"/>
    </source>
</evidence>
<evidence type="ECO:0000256" key="4">
    <source>
        <dbReference type="ARBA" id="ARBA00011503"/>
    </source>
</evidence>
<feature type="binding site" evidence="12">
    <location>
        <position position="191"/>
    </location>
    <ligand>
        <name>CoA</name>
        <dbReference type="ChEBI" id="CHEBI:57287"/>
    </ligand>
</feature>
<feature type="binding site" evidence="12">
    <location>
        <position position="139"/>
    </location>
    <ligand>
        <name>CoA</name>
        <dbReference type="ChEBI" id="CHEBI:57287"/>
    </ligand>
</feature>
<evidence type="ECO:0000256" key="10">
    <source>
        <dbReference type="ARBA" id="ARBA00049176"/>
    </source>
</evidence>
<comment type="caution">
    <text evidence="16">The sequence shown here is derived from an EMBL/GenBank/DDBJ whole genome shotgun (WGS) entry which is preliminary data.</text>
</comment>
<feature type="binding site" evidence="12">
    <location>
        <position position="187"/>
    </location>
    <ligand>
        <name>CoA</name>
        <dbReference type="ChEBI" id="CHEBI:57287"/>
    </ligand>
</feature>
<dbReference type="InterPro" id="IPR003542">
    <property type="entry name" value="Enbac_synth_compD-like"/>
</dbReference>
<comment type="function">
    <text evidence="1">Involved in the biosynthesis of the siderophore enterobactin (enterochelin), which is a macrocyclic trimeric lactone of N-(2,3-dihydroxybenzoyl)-serine. The serine trilactone serves as a scaffolding for the three catechol functionalities that provide hexadentate coordination for the tightly ligated iron(2+) atoms. Plays an essential role in the assembly of the enterobactin by catalyzing the transfer of the 4'-phosphopantetheine (Ppant) moiety from coenzyme A to the apo-domains of both EntB (ArCP domain) and EntF (PCP domain) to yield their holo-forms which make them competent for the activation of 2,3-dihydroxybenzoate (DHB) and L-serine, respectively.</text>
</comment>
<dbReference type="PANTHER" id="PTHR38096:SF1">
    <property type="entry name" value="ENTEROBACTIN SYNTHASE COMPONENT D"/>
    <property type="match status" value="1"/>
</dbReference>
<evidence type="ECO:0000256" key="8">
    <source>
        <dbReference type="ARBA" id="ARBA00029894"/>
    </source>
</evidence>
<dbReference type="InterPro" id="IPR041354">
    <property type="entry name" value="4PPT_N"/>
</dbReference>
<feature type="binding site" evidence="12">
    <location>
        <position position="68"/>
    </location>
    <ligand>
        <name>CoA</name>
        <dbReference type="ChEBI" id="CHEBI:57287"/>
    </ligand>
</feature>
<dbReference type="InterPro" id="IPR037143">
    <property type="entry name" value="4-PPantetheinyl_Trfase_dom_sf"/>
</dbReference>
<evidence type="ECO:0000256" key="6">
    <source>
        <dbReference type="ARBA" id="ARBA00022679"/>
    </source>
</evidence>
<evidence type="ECO:0000256" key="13">
    <source>
        <dbReference type="PIRSR" id="PIRSR603542-2"/>
    </source>
</evidence>
<evidence type="ECO:0000256" key="2">
    <source>
        <dbReference type="ARBA" id="ARBA00004993"/>
    </source>
</evidence>
<sequence>MKSDNPLNSAFNACRDDLNIHYEKLTAFGVEIHKVQLSQIKDRAKLDHLYRELNIFLPPKIAGASFIRQFEFLAGRLAAKYALQSLNLQDFIVHQGQQGEPLWPEGVIGGISHVRSEKKCHAIAYAKNHTFKEKIFGIDIESQKHDIFFNQKDEFYDVFLNGTEQQEMKRLWKSQAYLDVTIFSAKESILKAFYLKYKQIIDFKSIKFKALAGDFLYFHVMQQPLLQRNLEVKVHFFYTDEEIITISSLEN</sequence>
<keyword evidence="7" id="KW-0259">Enterobactin biosynthesis</keyword>
<comment type="pathway">
    <text evidence="2">Siderophore biosynthesis; enterobactin biosynthesis.</text>
</comment>
<feature type="binding site" evidence="12">
    <location>
        <position position="76"/>
    </location>
    <ligand>
        <name>CoA</name>
        <dbReference type="ChEBI" id="CHEBI:57287"/>
    </ligand>
</feature>